<accession>A0A645EMC4</accession>
<dbReference type="AlphaFoldDB" id="A0A645EMC4"/>
<gene>
    <name evidence="3" type="ORF">SDC9_149812</name>
</gene>
<sequence length="138" mass="15542">MLYRNNYSVFITGSKEENEIIKKELGYEIPNTYNLMGKFQLEELIKFISCCDVLVAASTGPLHIAAALGIHAVGIYPPIKPMHPDRWKPIGVNVDVLCVNKDCEVCRRTNKCLCMQQITPEQVLDVILKTSERTGTML</sequence>
<comment type="caution">
    <text evidence="3">The sequence shown here is derived from an EMBL/GenBank/DDBJ whole genome shotgun (WGS) entry which is preliminary data.</text>
</comment>
<dbReference type="Pfam" id="PF01075">
    <property type="entry name" value="Glyco_transf_9"/>
    <property type="match status" value="1"/>
</dbReference>
<dbReference type="EMBL" id="VSSQ01048552">
    <property type="protein sequence ID" value="MPN02596.1"/>
    <property type="molecule type" value="Genomic_DNA"/>
</dbReference>
<dbReference type="GO" id="GO:0008713">
    <property type="term" value="F:ADP-heptose-lipopolysaccharide heptosyltransferase activity"/>
    <property type="evidence" value="ECO:0007669"/>
    <property type="project" value="TreeGrafter"/>
</dbReference>
<keyword evidence="2" id="KW-0808">Transferase</keyword>
<dbReference type="Gene3D" id="3.40.50.2000">
    <property type="entry name" value="Glycogen Phosphorylase B"/>
    <property type="match status" value="1"/>
</dbReference>
<organism evidence="3">
    <name type="scientific">bioreactor metagenome</name>
    <dbReference type="NCBI Taxonomy" id="1076179"/>
    <lineage>
        <taxon>unclassified sequences</taxon>
        <taxon>metagenomes</taxon>
        <taxon>ecological metagenomes</taxon>
    </lineage>
</organism>
<name>A0A645EMC4_9ZZZZ</name>
<dbReference type="GO" id="GO:0009244">
    <property type="term" value="P:lipopolysaccharide core region biosynthetic process"/>
    <property type="evidence" value="ECO:0007669"/>
    <property type="project" value="TreeGrafter"/>
</dbReference>
<dbReference type="InterPro" id="IPR051199">
    <property type="entry name" value="LPS_LOS_Heptosyltrfase"/>
</dbReference>
<dbReference type="CDD" id="cd03789">
    <property type="entry name" value="GT9_LPS_heptosyltransferase"/>
    <property type="match status" value="1"/>
</dbReference>
<evidence type="ECO:0000256" key="2">
    <source>
        <dbReference type="ARBA" id="ARBA00022679"/>
    </source>
</evidence>
<reference evidence="3" key="1">
    <citation type="submission" date="2019-08" db="EMBL/GenBank/DDBJ databases">
        <authorList>
            <person name="Kucharzyk K."/>
            <person name="Murdoch R.W."/>
            <person name="Higgins S."/>
            <person name="Loffler F."/>
        </authorList>
    </citation>
    <scope>NUCLEOTIDE SEQUENCE</scope>
</reference>
<dbReference type="SUPFAM" id="SSF53756">
    <property type="entry name" value="UDP-Glycosyltransferase/glycogen phosphorylase"/>
    <property type="match status" value="1"/>
</dbReference>
<dbReference type="InterPro" id="IPR002201">
    <property type="entry name" value="Glyco_trans_9"/>
</dbReference>
<proteinExistence type="predicted"/>
<evidence type="ECO:0000313" key="3">
    <source>
        <dbReference type="EMBL" id="MPN02596.1"/>
    </source>
</evidence>
<evidence type="ECO:0000256" key="1">
    <source>
        <dbReference type="ARBA" id="ARBA00022676"/>
    </source>
</evidence>
<protein>
    <recommendedName>
        <fullName evidence="4">ADP-heptose--LPS heptosyltransferase 2</fullName>
    </recommendedName>
</protein>
<evidence type="ECO:0008006" key="4">
    <source>
        <dbReference type="Google" id="ProtNLM"/>
    </source>
</evidence>
<dbReference type="PANTHER" id="PTHR30160">
    <property type="entry name" value="TETRAACYLDISACCHARIDE 4'-KINASE-RELATED"/>
    <property type="match status" value="1"/>
</dbReference>
<dbReference type="GO" id="GO:0005829">
    <property type="term" value="C:cytosol"/>
    <property type="evidence" value="ECO:0007669"/>
    <property type="project" value="TreeGrafter"/>
</dbReference>
<keyword evidence="1" id="KW-0328">Glycosyltransferase</keyword>